<sequence length="271" mass="29593">MDLLRRELAPITPKAWAEIDTMAREALAANLSARKFVDVDGPHGIDHPCVNLGRLTVPSGQKAEGVRFGVHQVLPLVEARVSFVLKQWELDNIERGAKDIQLDALVKAARTIAAFEEEAVFKGFDEACIKGLHSEVQAPQVPLELDMDALVDAISEGQARLLREGVEGPADLVVNPEVWKFLARSTPGGTLRSLLEKQLGGAVIYSNAVQGVLLAAARGGDFELTLGQDFAIGYHHHTAEEIHLFMTESFTFRVITPEALVGFEVKKKAKK</sequence>
<dbReference type="NCBIfam" id="NF041155">
    <property type="entry name" value="encap_f1"/>
    <property type="match status" value="1"/>
</dbReference>
<accession>A0A0C2DQE1</accession>
<gene>
    <name evidence="4" type="ORF">GFER_15885</name>
</gene>
<dbReference type="PIRSF" id="PIRSF019254">
    <property type="entry name" value="CFP29"/>
    <property type="match status" value="1"/>
</dbReference>
<name>A0A0C2DQE1_9BACT</name>
<comment type="subcellular location">
    <subcellularLocation>
        <location evidence="1">Encapsulin nanocompartment</location>
    </subcellularLocation>
</comment>
<dbReference type="EMBL" id="JWJD01000009">
    <property type="protein sequence ID" value="KIH75614.1"/>
    <property type="molecule type" value="Genomic_DNA"/>
</dbReference>
<evidence type="ECO:0000256" key="1">
    <source>
        <dbReference type="ARBA" id="ARBA00033738"/>
    </source>
</evidence>
<dbReference type="PANTHER" id="PTHR37165">
    <property type="entry name" value="PEPTIDASE U56 FAMILY"/>
    <property type="match status" value="1"/>
</dbReference>
<evidence type="ECO:0000313" key="4">
    <source>
        <dbReference type="EMBL" id="KIH75614.1"/>
    </source>
</evidence>
<dbReference type="SMR" id="A0A0C2DQE1"/>
<dbReference type="RefSeq" id="WP_040100963.1">
    <property type="nucleotide sequence ID" value="NZ_JWJD01000009.1"/>
</dbReference>
<comment type="similarity">
    <text evidence="2">Belongs to the encapsulin family. Family 1 subfamily.</text>
</comment>
<dbReference type="Proteomes" id="UP000035068">
    <property type="component" value="Unassembled WGS sequence"/>
</dbReference>
<dbReference type="Gene3D" id="3.30.2320.10">
    <property type="entry name" value="hypothetical protein PF0899 domain"/>
    <property type="match status" value="1"/>
</dbReference>
<evidence type="ECO:0000313" key="5">
    <source>
        <dbReference type="Proteomes" id="UP000035068"/>
    </source>
</evidence>
<proteinExistence type="inferred from homology"/>
<dbReference type="AlphaFoldDB" id="A0A0C2DQE1"/>
<dbReference type="InterPro" id="IPR051429">
    <property type="entry name" value="Encapsulin_nc"/>
</dbReference>
<protein>
    <submittedName>
        <fullName evidence="4">Bacteriocin</fullName>
    </submittedName>
</protein>
<dbReference type="Pfam" id="PF04454">
    <property type="entry name" value="Linocin_M18"/>
    <property type="match status" value="1"/>
</dbReference>
<evidence type="ECO:0000256" key="3">
    <source>
        <dbReference type="ARBA" id="ARBA00033787"/>
    </source>
</evidence>
<evidence type="ECO:0000256" key="2">
    <source>
        <dbReference type="ARBA" id="ARBA00033743"/>
    </source>
</evidence>
<keyword evidence="5" id="KW-1185">Reference proteome</keyword>
<keyword evidence="3" id="KW-1284">Encapsulin nanocompartment</keyword>
<dbReference type="PANTHER" id="PTHR37165:SF1">
    <property type="entry name" value="TYPE 1 ENCAPSULIN SHELL PROTEIN"/>
    <property type="match status" value="1"/>
</dbReference>
<comment type="caution">
    <text evidence="4">The sequence shown here is derived from an EMBL/GenBank/DDBJ whole genome shotgun (WGS) entry which is preliminary data.</text>
</comment>
<reference evidence="4 5" key="1">
    <citation type="submission" date="2014-12" db="EMBL/GenBank/DDBJ databases">
        <title>Genomes of Geoalkalibacter ferrihydriticus and Geoalkalibacter subterraneus, two haloalkaliphilic metal-reducing members of the Geobacteraceae.</title>
        <authorList>
            <person name="Badalamenti J.P."/>
            <person name="Torres C.I."/>
            <person name="Krajmalnik-Brown R."/>
            <person name="Bond D.R."/>
        </authorList>
    </citation>
    <scope>NUCLEOTIDE SEQUENCE [LARGE SCALE GENOMIC DNA]</scope>
    <source>
        <strain evidence="4 5">DSM 17813</strain>
    </source>
</reference>
<dbReference type="GO" id="GO:0140737">
    <property type="term" value="C:encapsulin nanocompartment"/>
    <property type="evidence" value="ECO:0007669"/>
    <property type="project" value="UniProtKB-SubCell"/>
</dbReference>
<dbReference type="InterPro" id="IPR007544">
    <property type="entry name" value="ENCAP"/>
</dbReference>
<dbReference type="Gene3D" id="3.30.2400.30">
    <property type="match status" value="1"/>
</dbReference>
<organism evidence="4 5">
    <name type="scientific">Geoalkalibacter ferrihydriticus DSM 17813</name>
    <dbReference type="NCBI Taxonomy" id="1121915"/>
    <lineage>
        <taxon>Bacteria</taxon>
        <taxon>Pseudomonadati</taxon>
        <taxon>Thermodesulfobacteriota</taxon>
        <taxon>Desulfuromonadia</taxon>
        <taxon>Desulfuromonadales</taxon>
        <taxon>Geoalkalibacteraceae</taxon>
        <taxon>Geoalkalibacter</taxon>
    </lineage>
</organism>